<evidence type="ECO:0000256" key="3">
    <source>
        <dbReference type="ARBA" id="ARBA00008207"/>
    </source>
</evidence>
<dbReference type="GO" id="GO:0046872">
    <property type="term" value="F:metal ion binding"/>
    <property type="evidence" value="ECO:0007669"/>
    <property type="project" value="UniProtKB-KW"/>
</dbReference>
<evidence type="ECO:0000256" key="13">
    <source>
        <dbReference type="ARBA" id="ARBA00023157"/>
    </source>
</evidence>
<keyword evidence="9 17" id="KW-0671">Queuosine biosynthesis</keyword>
<evidence type="ECO:0000313" key="19">
    <source>
        <dbReference type="Proteomes" id="UP000824230"/>
    </source>
</evidence>
<evidence type="ECO:0000256" key="4">
    <source>
        <dbReference type="ARBA" id="ARBA00012622"/>
    </source>
</evidence>
<dbReference type="InterPro" id="IPR003828">
    <property type="entry name" value="QueH"/>
</dbReference>
<feature type="binding site" evidence="17">
    <location>
        <position position="116"/>
    </location>
    <ligand>
        <name>[4Fe-4S] cluster</name>
        <dbReference type="ChEBI" id="CHEBI:49883"/>
    </ligand>
</feature>
<keyword evidence="10 17" id="KW-0560">Oxidoreductase</keyword>
<evidence type="ECO:0000256" key="11">
    <source>
        <dbReference type="ARBA" id="ARBA00023004"/>
    </source>
</evidence>
<dbReference type="GO" id="GO:0051539">
    <property type="term" value="F:4 iron, 4 sulfur cluster binding"/>
    <property type="evidence" value="ECO:0007669"/>
    <property type="project" value="UniProtKB-UniRule"/>
</dbReference>
<evidence type="ECO:0000256" key="17">
    <source>
        <dbReference type="HAMAP-Rule" id="MF_02089"/>
    </source>
</evidence>
<comment type="caution">
    <text evidence="18">The sequence shown here is derived from an EMBL/GenBank/DDBJ whole genome shotgun (WGS) entry which is preliminary data.</text>
</comment>
<accession>A0A9D1VKN8</accession>
<reference evidence="18" key="2">
    <citation type="submission" date="2021-04" db="EMBL/GenBank/DDBJ databases">
        <authorList>
            <person name="Gilroy R."/>
        </authorList>
    </citation>
    <scope>NUCLEOTIDE SEQUENCE</scope>
    <source>
        <strain evidence="18">ChiHjej12B11-1927</strain>
    </source>
</reference>
<dbReference type="PANTHER" id="PTHR36701:SF1">
    <property type="entry name" value="EPOXYQUEUOSINE REDUCTASE QUEH"/>
    <property type="match status" value="1"/>
</dbReference>
<dbReference type="GO" id="GO:0008616">
    <property type="term" value="P:tRNA queuosine(34) biosynthetic process"/>
    <property type="evidence" value="ECO:0007669"/>
    <property type="project" value="UniProtKB-UniRule"/>
</dbReference>
<dbReference type="PANTHER" id="PTHR36701">
    <property type="entry name" value="EPOXYQUEUOSINE REDUCTASE QUEH"/>
    <property type="match status" value="1"/>
</dbReference>
<dbReference type="EC" id="1.17.99.6" evidence="4 17"/>
<keyword evidence="7 17" id="KW-0819">tRNA processing</keyword>
<keyword evidence="8 17" id="KW-0479">Metal-binding</keyword>
<evidence type="ECO:0000256" key="8">
    <source>
        <dbReference type="ARBA" id="ARBA00022723"/>
    </source>
</evidence>
<evidence type="ECO:0000256" key="9">
    <source>
        <dbReference type="ARBA" id="ARBA00022785"/>
    </source>
</evidence>
<feature type="binding site" evidence="17">
    <location>
        <position position="113"/>
    </location>
    <ligand>
        <name>[4Fe-4S] cluster</name>
        <dbReference type="ChEBI" id="CHEBI:49883"/>
    </ligand>
</feature>
<name>A0A9D1VKN8_9FIRM</name>
<evidence type="ECO:0000256" key="1">
    <source>
        <dbReference type="ARBA" id="ARBA00002268"/>
    </source>
</evidence>
<evidence type="ECO:0000256" key="15">
    <source>
        <dbReference type="ARBA" id="ARBA00031446"/>
    </source>
</evidence>
<dbReference type="Pfam" id="PF02677">
    <property type="entry name" value="QueH"/>
    <property type="match status" value="1"/>
</dbReference>
<comment type="similarity">
    <text evidence="3 17">Belongs to the QueH family.</text>
</comment>
<proteinExistence type="inferred from homology"/>
<evidence type="ECO:0000256" key="5">
    <source>
        <dbReference type="ARBA" id="ARBA00016895"/>
    </source>
</evidence>
<sequence>MNKRNYQKELEKIIEENQKEGRVPRLFLHSCCAPCSSYVLEYLSQYFQITDFFYNPNISPKEEYDKRTRELQRLIEAMPFLHKPEFVEGRYDPQEFFQMAKGLEEVPEGGERCFKCYRLRLEEAAKMAARGGYDYFTTTLTISPLKNAQKLNEIGEELEKIYHVKHLPSDFKKKNGYKRSTELSREYGLYRQDYCGCVFSKRERERQKAGQEKSLAVNTIK</sequence>
<feature type="binding site" evidence="17">
    <location>
        <position position="32"/>
    </location>
    <ligand>
        <name>[4Fe-4S] cluster</name>
        <dbReference type="ChEBI" id="CHEBI:49883"/>
    </ligand>
</feature>
<comment type="pathway">
    <text evidence="2 17">tRNA modification; tRNA-queuosine biosynthesis.</text>
</comment>
<evidence type="ECO:0000256" key="12">
    <source>
        <dbReference type="ARBA" id="ARBA00023014"/>
    </source>
</evidence>
<comment type="catalytic activity">
    <reaction evidence="16 17">
        <text>epoxyqueuosine(34) in tRNA + AH2 = queuosine(34) in tRNA + A + H2O</text>
        <dbReference type="Rhea" id="RHEA:32159"/>
        <dbReference type="Rhea" id="RHEA-COMP:18571"/>
        <dbReference type="Rhea" id="RHEA-COMP:18582"/>
        <dbReference type="ChEBI" id="CHEBI:13193"/>
        <dbReference type="ChEBI" id="CHEBI:15377"/>
        <dbReference type="ChEBI" id="CHEBI:17499"/>
        <dbReference type="ChEBI" id="CHEBI:194431"/>
        <dbReference type="ChEBI" id="CHEBI:194443"/>
        <dbReference type="EC" id="1.17.99.6"/>
    </reaction>
</comment>
<evidence type="ECO:0000256" key="7">
    <source>
        <dbReference type="ARBA" id="ARBA00022694"/>
    </source>
</evidence>
<evidence type="ECO:0000256" key="16">
    <source>
        <dbReference type="ARBA" id="ARBA00047415"/>
    </source>
</evidence>
<gene>
    <name evidence="17" type="primary">queH</name>
    <name evidence="18" type="ORF">H9738_04700</name>
</gene>
<comment type="function">
    <text evidence="1 17">Catalyzes the conversion of epoxyqueuosine (oQ) to queuosine (Q), which is a hypermodified base found in the wobble positions of tRNA(Asp), tRNA(Asn), tRNA(His) and tRNA(Tyr).</text>
</comment>
<evidence type="ECO:0000256" key="2">
    <source>
        <dbReference type="ARBA" id="ARBA00004691"/>
    </source>
</evidence>
<dbReference type="GO" id="GO:0052693">
    <property type="term" value="F:epoxyqueuosine reductase activity"/>
    <property type="evidence" value="ECO:0007669"/>
    <property type="project" value="UniProtKB-UniRule"/>
</dbReference>
<reference evidence="18" key="1">
    <citation type="journal article" date="2021" name="PeerJ">
        <title>Extensive microbial diversity within the chicken gut microbiome revealed by metagenomics and culture.</title>
        <authorList>
            <person name="Gilroy R."/>
            <person name="Ravi A."/>
            <person name="Getino M."/>
            <person name="Pursley I."/>
            <person name="Horton D.L."/>
            <person name="Alikhan N.F."/>
            <person name="Baker D."/>
            <person name="Gharbi K."/>
            <person name="Hall N."/>
            <person name="Watson M."/>
            <person name="Adriaenssens E.M."/>
            <person name="Foster-Nyarko E."/>
            <person name="Jarju S."/>
            <person name="Secka A."/>
            <person name="Antonio M."/>
            <person name="Oren A."/>
            <person name="Chaudhuri R.R."/>
            <person name="La Ragione R."/>
            <person name="Hildebrand F."/>
            <person name="Pallen M.J."/>
        </authorList>
    </citation>
    <scope>NUCLEOTIDE SEQUENCE</scope>
    <source>
        <strain evidence="18">ChiHjej12B11-1927</strain>
    </source>
</reference>
<evidence type="ECO:0000313" key="18">
    <source>
        <dbReference type="EMBL" id="HIX37155.1"/>
    </source>
</evidence>
<evidence type="ECO:0000256" key="6">
    <source>
        <dbReference type="ARBA" id="ARBA00022485"/>
    </source>
</evidence>
<dbReference type="HAMAP" id="MF_02089">
    <property type="entry name" value="QueH"/>
    <property type="match status" value="1"/>
</dbReference>
<evidence type="ECO:0000256" key="14">
    <source>
        <dbReference type="ARBA" id="ARBA00023284"/>
    </source>
</evidence>
<keyword evidence="12 17" id="KW-0411">Iron-sulfur</keyword>
<organism evidence="18 19">
    <name type="scientific">Candidatus Blautia pullistercoris</name>
    <dbReference type="NCBI Taxonomy" id="2838499"/>
    <lineage>
        <taxon>Bacteria</taxon>
        <taxon>Bacillati</taxon>
        <taxon>Bacillota</taxon>
        <taxon>Clostridia</taxon>
        <taxon>Lachnospirales</taxon>
        <taxon>Lachnospiraceae</taxon>
        <taxon>Blautia</taxon>
    </lineage>
</organism>
<keyword evidence="11 17" id="KW-0408">Iron</keyword>
<feature type="binding site" evidence="17">
    <location>
        <position position="31"/>
    </location>
    <ligand>
        <name>[4Fe-4S] cluster</name>
        <dbReference type="ChEBI" id="CHEBI:49883"/>
    </ligand>
</feature>
<feature type="disulfide bond" description="Redox-active" evidence="17">
    <location>
        <begin position="195"/>
        <end position="197"/>
    </location>
</feature>
<dbReference type="AlphaFoldDB" id="A0A9D1VKN8"/>
<keyword evidence="14 17" id="KW-0676">Redox-active center</keyword>
<keyword evidence="13 17" id="KW-1015">Disulfide bond</keyword>
<dbReference type="Proteomes" id="UP000824230">
    <property type="component" value="Unassembled WGS sequence"/>
</dbReference>
<dbReference type="EMBL" id="DXFG01000089">
    <property type="protein sequence ID" value="HIX37155.1"/>
    <property type="molecule type" value="Genomic_DNA"/>
</dbReference>
<keyword evidence="6 17" id="KW-0004">4Fe-4S</keyword>
<evidence type="ECO:0000256" key="10">
    <source>
        <dbReference type="ARBA" id="ARBA00023002"/>
    </source>
</evidence>
<protein>
    <recommendedName>
        <fullName evidence="5 17">Epoxyqueuosine reductase QueH</fullName>
        <ecNumber evidence="4 17">1.17.99.6</ecNumber>
    </recommendedName>
    <alternativeName>
        <fullName evidence="15 17">Queuosine biosynthesis protein QueH</fullName>
    </alternativeName>
</protein>